<evidence type="ECO:0000259" key="2">
    <source>
        <dbReference type="Pfam" id="PF22106"/>
    </source>
</evidence>
<evidence type="ECO:0000313" key="4">
    <source>
        <dbReference type="Proteomes" id="UP000487117"/>
    </source>
</evidence>
<feature type="domain" description="Putative DNA-binding" evidence="1">
    <location>
        <begin position="10"/>
        <end position="96"/>
    </location>
</feature>
<dbReference type="Proteomes" id="UP000487117">
    <property type="component" value="Unassembled WGS sequence"/>
</dbReference>
<dbReference type="EMBL" id="WNDS01000002">
    <property type="protein sequence ID" value="KAF1016453.1"/>
    <property type="molecule type" value="Genomic_DNA"/>
</dbReference>
<evidence type="ECO:0000259" key="1">
    <source>
        <dbReference type="Pfam" id="PF09836"/>
    </source>
</evidence>
<dbReference type="InterPro" id="IPR018640">
    <property type="entry name" value="DUF2063"/>
</dbReference>
<dbReference type="Gene3D" id="3.90.930.50">
    <property type="match status" value="1"/>
</dbReference>
<dbReference type="Pfam" id="PF09836">
    <property type="entry name" value="DUF2063"/>
    <property type="match status" value="1"/>
</dbReference>
<comment type="caution">
    <text evidence="3">The sequence shown here is derived from an EMBL/GenBank/DDBJ whole genome shotgun (WGS) entry which is preliminary data.</text>
</comment>
<gene>
    <name evidence="3" type="ORF">GAK31_01951</name>
</gene>
<sequence length="262" mass="28372">MADTPARLQQQQRAFTAHLRDPDNVPAPAGLDARRLAVYRQLLFNNVLGLLSTGFPVCAQLLGAPAWAALVRRFYATHPARTPLFPELPAEFVQWLQAETALPHPALAELAHYGWVETALYQLDADPLPPGTVAAPLDTLLQRSPLAWPLLYRWPVHRLGSDDAPTQPPETLTGLLVRREADGQVRFAALSPLAAQLLERIGQAPARTGRACLQQLALDHGLPADALLAAGEALLQQFLHSGVIGAAAPWLTAPSLPQDLPR</sequence>
<accession>A0A7V8JMM2</accession>
<proteinExistence type="predicted"/>
<evidence type="ECO:0008006" key="5">
    <source>
        <dbReference type="Google" id="ProtNLM"/>
    </source>
</evidence>
<feature type="domain" description="NGO1945-like C-terminal" evidence="2">
    <location>
        <begin position="144"/>
        <end position="239"/>
    </location>
</feature>
<organism evidence="3 4">
    <name type="scientific">Stenotrophomonas maltophilia</name>
    <name type="common">Pseudomonas maltophilia</name>
    <name type="synonym">Xanthomonas maltophilia</name>
    <dbReference type="NCBI Taxonomy" id="40324"/>
    <lineage>
        <taxon>Bacteria</taxon>
        <taxon>Pseudomonadati</taxon>
        <taxon>Pseudomonadota</taxon>
        <taxon>Gammaproteobacteria</taxon>
        <taxon>Lysobacterales</taxon>
        <taxon>Lysobacteraceae</taxon>
        <taxon>Stenotrophomonas</taxon>
        <taxon>Stenotrophomonas maltophilia group</taxon>
    </lineage>
</organism>
<dbReference type="Gene3D" id="1.10.150.690">
    <property type="entry name" value="DUF2063"/>
    <property type="match status" value="1"/>
</dbReference>
<dbReference type="InterPro" id="IPR054098">
    <property type="entry name" value="NGO1945-like_C"/>
</dbReference>
<protein>
    <recommendedName>
        <fullName evidence="5">DUF2063 domain-containing protein</fullName>
    </recommendedName>
</protein>
<dbReference type="Pfam" id="PF22106">
    <property type="entry name" value="NGO1945_C"/>
    <property type="match status" value="1"/>
</dbReference>
<evidence type="ECO:0000313" key="3">
    <source>
        <dbReference type="EMBL" id="KAF1016453.1"/>
    </source>
</evidence>
<dbReference type="InterPro" id="IPR044922">
    <property type="entry name" value="DUF2063_N_sf"/>
</dbReference>
<dbReference type="AlphaFoldDB" id="A0A7V8JMM2"/>
<name>A0A7V8JMM2_STEMA</name>
<reference evidence="4" key="1">
    <citation type="journal article" date="2020" name="MBio">
        <title>Horizontal gene transfer to a defensive symbiont with a reduced genome amongst a multipartite beetle microbiome.</title>
        <authorList>
            <person name="Waterworth S.C."/>
            <person name="Florez L.V."/>
            <person name="Rees E.R."/>
            <person name="Hertweck C."/>
            <person name="Kaltenpoth M."/>
            <person name="Kwan J.C."/>
        </authorList>
    </citation>
    <scope>NUCLEOTIDE SEQUENCE [LARGE SCALE GENOMIC DNA]</scope>
</reference>